<keyword evidence="2" id="KW-1185">Reference proteome</keyword>
<reference evidence="1" key="1">
    <citation type="submission" date="2016-04" db="EMBL/GenBank/DDBJ databases">
        <authorList>
            <person name="Tabuchi Yagui T.R."/>
        </authorList>
    </citation>
    <scope>NUCLEOTIDE SEQUENCE [LARGE SCALE GENOMIC DNA]</scope>
    <source>
        <strain evidence="1">NIES-26</strain>
    </source>
</reference>
<evidence type="ECO:0000313" key="1">
    <source>
        <dbReference type="EMBL" id="RCJ39558.1"/>
    </source>
</evidence>
<comment type="caution">
    <text evidence="1">The sequence shown here is derived from an EMBL/GenBank/DDBJ whole genome shotgun (WGS) entry which is preliminary data.</text>
</comment>
<accession>A0A367RSP8</accession>
<name>A0A367RSP8_9NOSO</name>
<organism evidence="1 2">
    <name type="scientific">Nostoc minutum NIES-26</name>
    <dbReference type="NCBI Taxonomy" id="1844469"/>
    <lineage>
        <taxon>Bacteria</taxon>
        <taxon>Bacillati</taxon>
        <taxon>Cyanobacteriota</taxon>
        <taxon>Cyanophyceae</taxon>
        <taxon>Nostocales</taxon>
        <taxon>Nostocaceae</taxon>
        <taxon>Nostoc</taxon>
    </lineage>
</organism>
<evidence type="ECO:0000313" key="2">
    <source>
        <dbReference type="Proteomes" id="UP000252107"/>
    </source>
</evidence>
<proteinExistence type="predicted"/>
<protein>
    <submittedName>
        <fullName evidence="1">Uncharacterized protein</fullName>
    </submittedName>
</protein>
<dbReference type="EMBL" id="LXQD01000074">
    <property type="protein sequence ID" value="RCJ39558.1"/>
    <property type="molecule type" value="Genomic_DNA"/>
</dbReference>
<dbReference type="AlphaFoldDB" id="A0A367RSP8"/>
<dbReference type="Proteomes" id="UP000252107">
    <property type="component" value="Unassembled WGS sequence"/>
</dbReference>
<gene>
    <name evidence="1" type="ORF">A6770_38840</name>
</gene>
<sequence length="75" mass="8596">MLNVKKPKVYSDGTSYLVVAENYIKKNNIDTFLPSFEFTNFLRSQGYDAVEIQSLGYIVVSEPKQVVVVKTEVFR</sequence>